<evidence type="ECO:0000256" key="1">
    <source>
        <dbReference type="ARBA" id="ARBA00008779"/>
    </source>
</evidence>
<evidence type="ECO:0000256" key="2">
    <source>
        <dbReference type="ARBA" id="ARBA00022801"/>
    </source>
</evidence>
<dbReference type="RefSeq" id="WP_191076181.1">
    <property type="nucleotide sequence ID" value="NZ_JACTAG010000002.1"/>
</dbReference>
<reference evidence="4" key="1">
    <citation type="submission" date="2020-08" db="EMBL/GenBank/DDBJ databases">
        <title>Sulfitobacter aestuariivivens sp. nov., isolated from a tidal flat.</title>
        <authorList>
            <person name="Park S."/>
            <person name="Yoon J.-H."/>
        </authorList>
    </citation>
    <scope>NUCLEOTIDE SEQUENCE</scope>
    <source>
        <strain evidence="4">TSTF-M16</strain>
    </source>
</reference>
<feature type="domain" description="Sulfatase N-terminal" evidence="3">
    <location>
        <begin position="4"/>
        <end position="342"/>
    </location>
</feature>
<dbReference type="Pfam" id="PF00884">
    <property type="entry name" value="Sulfatase"/>
    <property type="match status" value="1"/>
</dbReference>
<accession>A0A927D7F9</accession>
<comment type="similarity">
    <text evidence="1">Belongs to the sulfatase family.</text>
</comment>
<comment type="caution">
    <text evidence="4">The sequence shown here is derived from an EMBL/GenBank/DDBJ whole genome shotgun (WGS) entry which is preliminary data.</text>
</comment>
<evidence type="ECO:0000259" key="3">
    <source>
        <dbReference type="Pfam" id="PF00884"/>
    </source>
</evidence>
<dbReference type="InterPro" id="IPR000917">
    <property type="entry name" value="Sulfatase_N"/>
</dbReference>
<dbReference type="PANTHER" id="PTHR42693:SF53">
    <property type="entry name" value="ENDO-4-O-SULFATASE"/>
    <property type="match status" value="1"/>
</dbReference>
<keyword evidence="2 4" id="KW-0378">Hydrolase</keyword>
<dbReference type="Proteomes" id="UP000635142">
    <property type="component" value="Unassembled WGS sequence"/>
</dbReference>
<dbReference type="GO" id="GO:0004065">
    <property type="term" value="F:arylsulfatase activity"/>
    <property type="evidence" value="ECO:0007669"/>
    <property type="project" value="TreeGrafter"/>
</dbReference>
<dbReference type="Gene3D" id="3.40.720.10">
    <property type="entry name" value="Alkaline Phosphatase, subunit A"/>
    <property type="match status" value="1"/>
</dbReference>
<protein>
    <submittedName>
        <fullName evidence="4">Sulfatase-like hydrolase/transferase</fullName>
    </submittedName>
</protein>
<organism evidence="4 5">
    <name type="scientific">Sulfitobacter aestuariivivens</name>
    <dbReference type="NCBI Taxonomy" id="2766981"/>
    <lineage>
        <taxon>Bacteria</taxon>
        <taxon>Pseudomonadati</taxon>
        <taxon>Pseudomonadota</taxon>
        <taxon>Alphaproteobacteria</taxon>
        <taxon>Rhodobacterales</taxon>
        <taxon>Roseobacteraceae</taxon>
        <taxon>Sulfitobacter</taxon>
    </lineage>
</organism>
<evidence type="ECO:0000313" key="4">
    <source>
        <dbReference type="EMBL" id="MBD3665189.1"/>
    </source>
</evidence>
<dbReference type="EMBL" id="JACTAG010000002">
    <property type="protein sequence ID" value="MBD3665189.1"/>
    <property type="molecule type" value="Genomic_DNA"/>
</dbReference>
<name>A0A927D7F9_9RHOB</name>
<sequence length="487" mass="53801">MTKPNVILIMTDNQQAATLGCYGNSEIHTPNLDELASGGIRFDRAFCANAFCSPCRASTLTGMMPSQHGVHSWIDDRTSGDWPDGWHALAGLRTLPKEMQNLGYRTGLFGKYHLGETTTPGSGWNDFVTMEHGHVRSFYDNRIIDNGETYLQPGHAVDFFTDKALTFMAQQAAPFFAFLPFPAPYGHWPACNDGMRNRYSDRYDNCPMASVPRQGLSAEAIAHFRRVDKGSGGGLDYSMLLLAPNHLPGLRNYYAQISLIDEAVGRIAAAHPDALIIFTADHGLSLGHHGFWGHGAATWPSNLHLAAHSIPMIMHHPGAIPSATSDALMSNTDLFATILEIGGGEADSTLPSRSFAGHVKGAALPPSHVDEVFAEQEETRVLRTGDWAFFKRFRTDRSADLPDALYHVRNDPSETQNLANNPDYAAVTQELSNRIDAYFTRHARPEADLWRGGRPKQNSTVAHFWRDVWGPDWAPVYAYDQGHLTQV</sequence>
<dbReference type="PANTHER" id="PTHR42693">
    <property type="entry name" value="ARYLSULFATASE FAMILY MEMBER"/>
    <property type="match status" value="1"/>
</dbReference>
<dbReference type="AlphaFoldDB" id="A0A927D7F9"/>
<dbReference type="InterPro" id="IPR017850">
    <property type="entry name" value="Alkaline_phosphatase_core_sf"/>
</dbReference>
<keyword evidence="5" id="KW-1185">Reference proteome</keyword>
<gene>
    <name evidence="4" type="ORF">H9Q16_14740</name>
</gene>
<evidence type="ECO:0000313" key="5">
    <source>
        <dbReference type="Proteomes" id="UP000635142"/>
    </source>
</evidence>
<dbReference type="InterPro" id="IPR050738">
    <property type="entry name" value="Sulfatase"/>
</dbReference>
<proteinExistence type="inferred from homology"/>
<dbReference type="SUPFAM" id="SSF53649">
    <property type="entry name" value="Alkaline phosphatase-like"/>
    <property type="match status" value="1"/>
</dbReference>